<reference evidence="3" key="1">
    <citation type="submission" date="2016-10" db="EMBL/GenBank/DDBJ databases">
        <authorList>
            <person name="Varghese N."/>
            <person name="Submissions S."/>
        </authorList>
    </citation>
    <scope>NUCLEOTIDE SEQUENCE [LARGE SCALE GENOMIC DNA]</scope>
    <source>
        <strain evidence="3">OK042</strain>
    </source>
</reference>
<keyword evidence="1" id="KW-0472">Membrane</keyword>
<name>A0A1I3NZJ8_9BACL</name>
<evidence type="ECO:0000313" key="2">
    <source>
        <dbReference type="EMBL" id="SFJ14631.1"/>
    </source>
</evidence>
<accession>A0A1I3NZJ8</accession>
<dbReference type="EMBL" id="FORT01000002">
    <property type="protein sequence ID" value="SFJ14631.1"/>
    <property type="molecule type" value="Genomic_DNA"/>
</dbReference>
<protein>
    <submittedName>
        <fullName evidence="2">Uncharacterized protein</fullName>
    </submittedName>
</protein>
<gene>
    <name evidence="2" type="ORF">SAMN05518846_102213</name>
</gene>
<proteinExistence type="predicted"/>
<sequence length="52" mass="5868">MLAFHSFVSFDTSFTLILYCIGVIWAGVTNWRKNDGREGRLARKSSDCNIGL</sequence>
<keyword evidence="3" id="KW-1185">Reference proteome</keyword>
<evidence type="ECO:0000256" key="1">
    <source>
        <dbReference type="SAM" id="Phobius"/>
    </source>
</evidence>
<keyword evidence="1" id="KW-0812">Transmembrane</keyword>
<organism evidence="2 3">
    <name type="scientific">Brevibacillus centrosporus</name>
    <dbReference type="NCBI Taxonomy" id="54910"/>
    <lineage>
        <taxon>Bacteria</taxon>
        <taxon>Bacillati</taxon>
        <taxon>Bacillota</taxon>
        <taxon>Bacilli</taxon>
        <taxon>Bacillales</taxon>
        <taxon>Paenibacillaceae</taxon>
        <taxon>Brevibacillus</taxon>
    </lineage>
</organism>
<dbReference type="Proteomes" id="UP000198915">
    <property type="component" value="Unassembled WGS sequence"/>
</dbReference>
<keyword evidence="1" id="KW-1133">Transmembrane helix</keyword>
<evidence type="ECO:0000313" key="3">
    <source>
        <dbReference type="Proteomes" id="UP000198915"/>
    </source>
</evidence>
<dbReference type="AlphaFoldDB" id="A0A1I3NZJ8"/>
<feature type="transmembrane region" description="Helical" evidence="1">
    <location>
        <begin position="12"/>
        <end position="31"/>
    </location>
</feature>